<accession>A0A1C4YK78</accession>
<reference evidence="2" key="1">
    <citation type="submission" date="2016-06" db="EMBL/GenBank/DDBJ databases">
        <authorList>
            <person name="Varghese N."/>
            <person name="Submissions Spin"/>
        </authorList>
    </citation>
    <scope>NUCLEOTIDE SEQUENCE [LARGE SCALE GENOMIC DNA]</scope>
    <source>
        <strain evidence="2">DSM 45160</strain>
    </source>
</reference>
<proteinExistence type="predicted"/>
<dbReference type="EMBL" id="LT607409">
    <property type="protein sequence ID" value="SCF21162.1"/>
    <property type="molecule type" value="Genomic_DNA"/>
</dbReference>
<dbReference type="RefSeq" id="WP_088990014.1">
    <property type="nucleotide sequence ID" value="NZ_LT607409.1"/>
</dbReference>
<keyword evidence="2" id="KW-1185">Reference proteome</keyword>
<protein>
    <submittedName>
        <fullName evidence="1">Uncharacterized protein</fullName>
    </submittedName>
</protein>
<evidence type="ECO:0000313" key="2">
    <source>
        <dbReference type="Proteomes" id="UP000198224"/>
    </source>
</evidence>
<dbReference type="AlphaFoldDB" id="A0A1C4YK78"/>
<name>A0A1C4YK78_9ACTN</name>
<gene>
    <name evidence="1" type="ORF">GA0070612_4879</name>
</gene>
<dbReference type="Proteomes" id="UP000198224">
    <property type="component" value="Chromosome I"/>
</dbReference>
<sequence>MTLVRGKLGFTDPRSFSLIGYRHGGHGYALFRGFPSPAEIEDSHSDSEFRLLDICFRNIERISCWAGVGPVHLRHPTDDEKATIQARIGPTHNTNVYLLKPDSIEEYVLASAVYWAEYDLALTAPSPLVAEDEEGRTAHSPVGQPVQFVDQPWTPYSLFNSTGTTTA</sequence>
<evidence type="ECO:0000313" key="1">
    <source>
        <dbReference type="EMBL" id="SCF21162.1"/>
    </source>
</evidence>
<organism evidence="1 2">
    <name type="scientific">Micromonospora chokoriensis</name>
    <dbReference type="NCBI Taxonomy" id="356851"/>
    <lineage>
        <taxon>Bacteria</taxon>
        <taxon>Bacillati</taxon>
        <taxon>Actinomycetota</taxon>
        <taxon>Actinomycetes</taxon>
        <taxon>Micromonosporales</taxon>
        <taxon>Micromonosporaceae</taxon>
        <taxon>Micromonospora</taxon>
    </lineage>
</organism>